<dbReference type="KEGG" id="nps:KRR39_18370"/>
<name>A0A975XZG9_9ACTN</name>
<dbReference type="Proteomes" id="UP000683575">
    <property type="component" value="Chromosome"/>
</dbReference>
<proteinExistence type="predicted"/>
<sequence>MPATSDSSTPPGSPLHGVRVLDMTTTLMGPYATMMLAQLGADVIKVEPPAGDAVRRIGAGRSPGMGPIYLNANVGKRAVTLDLKQVGARGALSRLLERSDVFAHNLRPKAAASLGLGPDTVVDLNPTCIYCCFRGFDDGPYADEPAYDDVIQAVSGVAATQGRGGPPQYVATPMVDKTVGLAGAVAIMAALHRRAATGSGGGAHRSHVRVHGLLHVAGTTRRTGLRPTERA</sequence>
<dbReference type="InterPro" id="IPR003673">
    <property type="entry name" value="CoA-Trfase_fam_III"/>
</dbReference>
<dbReference type="Pfam" id="PF02515">
    <property type="entry name" value="CoA_transf_3"/>
    <property type="match status" value="1"/>
</dbReference>
<dbReference type="PANTHER" id="PTHR48207:SF4">
    <property type="entry name" value="BLL6097 PROTEIN"/>
    <property type="match status" value="1"/>
</dbReference>
<dbReference type="EMBL" id="CP077062">
    <property type="protein sequence ID" value="QWZ07400.1"/>
    <property type="molecule type" value="Genomic_DNA"/>
</dbReference>
<dbReference type="InterPro" id="IPR050483">
    <property type="entry name" value="CoA-transferase_III_domain"/>
</dbReference>
<dbReference type="AlphaFoldDB" id="A0A975XZG9"/>
<gene>
    <name evidence="1" type="ORF">KRR39_18370</name>
</gene>
<evidence type="ECO:0000313" key="2">
    <source>
        <dbReference type="Proteomes" id="UP000683575"/>
    </source>
</evidence>
<keyword evidence="2" id="KW-1185">Reference proteome</keyword>
<evidence type="ECO:0000313" key="1">
    <source>
        <dbReference type="EMBL" id="QWZ07400.1"/>
    </source>
</evidence>
<keyword evidence="1" id="KW-0808">Transferase</keyword>
<accession>A0A975XZG9</accession>
<dbReference type="GO" id="GO:0008410">
    <property type="term" value="F:CoA-transferase activity"/>
    <property type="evidence" value="ECO:0007669"/>
    <property type="project" value="TreeGrafter"/>
</dbReference>
<reference evidence="1" key="1">
    <citation type="submission" date="2021-06" db="EMBL/GenBank/DDBJ databases">
        <title>Complete genome sequence of Nocardioides sp. G188.</title>
        <authorList>
            <person name="Im W.-T."/>
        </authorList>
    </citation>
    <scope>NUCLEOTIDE SEQUENCE</scope>
    <source>
        <strain evidence="1">G188</strain>
    </source>
</reference>
<organism evidence="1 2">
    <name type="scientific">Nocardioides panacis</name>
    <dbReference type="NCBI Taxonomy" id="2849501"/>
    <lineage>
        <taxon>Bacteria</taxon>
        <taxon>Bacillati</taxon>
        <taxon>Actinomycetota</taxon>
        <taxon>Actinomycetes</taxon>
        <taxon>Propionibacteriales</taxon>
        <taxon>Nocardioidaceae</taxon>
        <taxon>Nocardioides</taxon>
    </lineage>
</organism>
<dbReference type="RefSeq" id="WP_216938911.1">
    <property type="nucleotide sequence ID" value="NZ_CP077062.1"/>
</dbReference>
<dbReference type="PANTHER" id="PTHR48207">
    <property type="entry name" value="SUCCINATE--HYDROXYMETHYLGLUTARATE COA-TRANSFERASE"/>
    <property type="match status" value="1"/>
</dbReference>
<protein>
    <submittedName>
        <fullName evidence="1">CoA transferase</fullName>
    </submittedName>
</protein>